<evidence type="ECO:0000256" key="10">
    <source>
        <dbReference type="SAM" id="MobiDB-lite"/>
    </source>
</evidence>
<evidence type="ECO:0000256" key="4">
    <source>
        <dbReference type="ARBA" id="ARBA00022679"/>
    </source>
</evidence>
<evidence type="ECO:0000313" key="12">
    <source>
        <dbReference type="Proteomes" id="UP001515480"/>
    </source>
</evidence>
<evidence type="ECO:0000313" key="11">
    <source>
        <dbReference type="EMBL" id="KAL1522835.1"/>
    </source>
</evidence>
<feature type="region of interest" description="Disordered" evidence="10">
    <location>
        <begin position="1"/>
        <end position="21"/>
    </location>
</feature>
<evidence type="ECO:0000256" key="3">
    <source>
        <dbReference type="ARBA" id="ARBA00022676"/>
    </source>
</evidence>
<keyword evidence="12" id="KW-1185">Reference proteome</keyword>
<evidence type="ECO:0000256" key="1">
    <source>
        <dbReference type="ARBA" id="ARBA00004323"/>
    </source>
</evidence>
<keyword evidence="8" id="KW-0333">Golgi apparatus</keyword>
<evidence type="ECO:0000256" key="7">
    <source>
        <dbReference type="ARBA" id="ARBA00022989"/>
    </source>
</evidence>
<keyword evidence="3" id="KW-0328">Glycosyltransferase</keyword>
<comment type="subcellular location">
    <subcellularLocation>
        <location evidence="1">Golgi apparatus membrane</location>
        <topology evidence="1">Single-pass type II membrane protein</topology>
    </subcellularLocation>
</comment>
<name>A0AB34JPG1_PRYPA</name>
<gene>
    <name evidence="11" type="ORF">AB1Y20_017804</name>
</gene>
<dbReference type="InterPro" id="IPR002659">
    <property type="entry name" value="Glyco_trans_31"/>
</dbReference>
<reference evidence="11 12" key="1">
    <citation type="journal article" date="2024" name="Science">
        <title>Giant polyketide synthase enzymes in the biosynthesis of giant marine polyether toxins.</title>
        <authorList>
            <person name="Fallon T.R."/>
            <person name="Shende V.V."/>
            <person name="Wierzbicki I.H."/>
            <person name="Pendleton A.L."/>
            <person name="Watervoot N.F."/>
            <person name="Auber R.P."/>
            <person name="Gonzalez D.J."/>
            <person name="Wisecaver J.H."/>
            <person name="Moore B.S."/>
        </authorList>
    </citation>
    <scope>NUCLEOTIDE SEQUENCE [LARGE SCALE GENOMIC DNA]</scope>
    <source>
        <strain evidence="11 12">12B1</strain>
    </source>
</reference>
<comment type="similarity">
    <text evidence="2">Belongs to the glycosyltransferase 31 family.</text>
</comment>
<keyword evidence="5" id="KW-0812">Transmembrane</keyword>
<protein>
    <recommendedName>
        <fullName evidence="13">Hexosyltransferase</fullName>
    </recommendedName>
</protein>
<comment type="caution">
    <text evidence="11">The sequence shown here is derived from an EMBL/GenBank/DDBJ whole genome shotgun (WGS) entry which is preliminary data.</text>
</comment>
<organism evidence="11 12">
    <name type="scientific">Prymnesium parvum</name>
    <name type="common">Toxic golden alga</name>
    <dbReference type="NCBI Taxonomy" id="97485"/>
    <lineage>
        <taxon>Eukaryota</taxon>
        <taxon>Haptista</taxon>
        <taxon>Haptophyta</taxon>
        <taxon>Prymnesiophyceae</taxon>
        <taxon>Prymnesiales</taxon>
        <taxon>Prymnesiaceae</taxon>
        <taxon>Prymnesium</taxon>
    </lineage>
</organism>
<evidence type="ECO:0000256" key="6">
    <source>
        <dbReference type="ARBA" id="ARBA00022968"/>
    </source>
</evidence>
<proteinExistence type="inferred from homology"/>
<dbReference type="Proteomes" id="UP001515480">
    <property type="component" value="Unassembled WGS sequence"/>
</dbReference>
<keyword evidence="9" id="KW-0472">Membrane</keyword>
<evidence type="ECO:0000256" key="8">
    <source>
        <dbReference type="ARBA" id="ARBA00023034"/>
    </source>
</evidence>
<dbReference type="EMBL" id="JBGBPQ010000006">
    <property type="protein sequence ID" value="KAL1522835.1"/>
    <property type="molecule type" value="Genomic_DNA"/>
</dbReference>
<keyword evidence="4" id="KW-0808">Transferase</keyword>
<evidence type="ECO:0000256" key="2">
    <source>
        <dbReference type="ARBA" id="ARBA00008661"/>
    </source>
</evidence>
<dbReference type="Pfam" id="PF01762">
    <property type="entry name" value="Galactosyl_T"/>
    <property type="match status" value="1"/>
</dbReference>
<accession>A0AB34JPG1</accession>
<dbReference type="GO" id="GO:0016758">
    <property type="term" value="F:hexosyltransferase activity"/>
    <property type="evidence" value="ECO:0007669"/>
    <property type="project" value="InterPro"/>
</dbReference>
<keyword evidence="6" id="KW-0735">Signal-anchor</keyword>
<dbReference type="GO" id="GO:0000139">
    <property type="term" value="C:Golgi membrane"/>
    <property type="evidence" value="ECO:0007669"/>
    <property type="project" value="UniProtKB-SubCell"/>
</dbReference>
<dbReference type="AlphaFoldDB" id="A0AB34JPG1"/>
<evidence type="ECO:0008006" key="13">
    <source>
        <dbReference type="Google" id="ProtNLM"/>
    </source>
</evidence>
<evidence type="ECO:0000256" key="5">
    <source>
        <dbReference type="ARBA" id="ARBA00022692"/>
    </source>
</evidence>
<keyword evidence="7" id="KW-1133">Transmembrane helix</keyword>
<evidence type="ECO:0000256" key="9">
    <source>
        <dbReference type="ARBA" id="ARBA00023136"/>
    </source>
</evidence>
<sequence length="432" mass="47507">MAREGLAAPLPSAPAPNSTPAARAEPLTLVLGVLPSEKPRPLEWEAHAARRASARASWLSLRPAAVLVRFVVERTVPHTKLRHEALLLERRRHADVVALTAEGDVSGCLQAELLRLWFAHALEAWPHARYYGKTEDDIYVQLRLLHFDLARLSSPLLWLGLFQWSGNSDAQARAGCWGGAFEDDVRFGAKVVQQLLMREHKCPSAATPITPAPSRELDVRSRALAVQGRACAYASAWLEAQPRRHDRRTSGGCSNDYSAVQGRFLSKCVVAQVTLAHLTWTKVHSNAADSGWRPFAPPSNLTLALDMNLGDKKLRKDLPGAWVRAHAVMGPSQSTSFPPLLYTYNPRRSAGDPVLVFSLNPDAARLHSTTCQWGGCHPSRGDMVPIMQDWIHSSACDAVAPPVPRASTCQLLDETNSLNTRTLRSHSLREVT</sequence>